<sequence>MDKQNGAAQSVKQKHLFQDLELQVNIDDTMATENDDLELGNIGVANDDINLLLQEAADAIRKEEYTDAVRIYERLLDEDIHDVERRSEIFERRSFCLERKGEFVRGLKDAETALKLKKNITNQIRLGEALTKCRRYEEALEVFKEGLEMDPKNKIITQNLVEMQHFIFSSFKGKEKDSDMSYNPVEICSQDPYPEDREMIQIEAKILKQVAGESPEIEVKTQDVKESARRLALGQQMLLLGNHKKALEHFSMALAFNPNNDRCWGGRASVFYALKKYKEAYMDLVQIPKPNRTMDEWTLGGKVFYELGFLVHGELWCKKATQLSPTKNCEPAILFQQIRTQRVYSHSCKDLPIEVRFSEYGRAVYATDDIKAGTDIFKDLPIVWSPIIDSVKNPACVQCAKSLLTAADYFGDNYLKMSQSERRLVKDNWPEIDIVDCEKCYQEKYCSVKCQKEAWDTCHKVICPGVNRSSAALFDFNDRGETEEDGMWKSECSPMILARIWAQIIAEAKRLTDVKNLTAPTIEEWALAKVPFRRFIAYGITNFVPHIPKMVQVMRDMFGEWNGIKYPISDNEFNGRFYQAACNAQSFSDRDNPFKKFLNNLKNKMSQQTVGLLKYMKGDPNPAIFAGLFPLHSSLNHSCDNNVECYDDYIDGRPAIQVRAKKNIKAGDEILTSYIHVNQPRKERRAQLLRAFNFWCECPRCKFQGDDGMTCTHCHRDVGESEKNFPVCSRCHSAWYCSIGCQRQNWKDGHKEYCKPLVKPNNTNNDNPFYPTNTE</sequence>
<dbReference type="PROSITE" id="PS01360">
    <property type="entry name" value="ZF_MYND_1"/>
    <property type="match status" value="1"/>
</dbReference>
<evidence type="ECO:0000313" key="2">
    <source>
        <dbReference type="Proteomes" id="UP000749559"/>
    </source>
</evidence>
<dbReference type="InterPro" id="IPR046341">
    <property type="entry name" value="SET_dom_sf"/>
</dbReference>
<dbReference type="InterPro" id="IPR019734">
    <property type="entry name" value="TPR_rpt"/>
</dbReference>
<organism evidence="1 2">
    <name type="scientific">Owenia fusiformis</name>
    <name type="common">Polychaete worm</name>
    <dbReference type="NCBI Taxonomy" id="6347"/>
    <lineage>
        <taxon>Eukaryota</taxon>
        <taxon>Metazoa</taxon>
        <taxon>Spiralia</taxon>
        <taxon>Lophotrochozoa</taxon>
        <taxon>Annelida</taxon>
        <taxon>Polychaeta</taxon>
        <taxon>Sedentaria</taxon>
        <taxon>Canalipalpata</taxon>
        <taxon>Sabellida</taxon>
        <taxon>Oweniida</taxon>
        <taxon>Oweniidae</taxon>
        <taxon>Owenia</taxon>
    </lineage>
</organism>
<dbReference type="SUPFAM" id="SSF48452">
    <property type="entry name" value="TPR-like"/>
    <property type="match status" value="1"/>
</dbReference>
<dbReference type="SUPFAM" id="SSF144232">
    <property type="entry name" value="HIT/MYND zinc finger-like"/>
    <property type="match status" value="2"/>
</dbReference>
<proteinExistence type="predicted"/>
<dbReference type="PANTHER" id="PTHR46402">
    <property type="entry name" value="SET AND MYND DOMAIN-CONTAINING PROTEIN 5"/>
    <property type="match status" value="1"/>
</dbReference>
<dbReference type="SMART" id="SM00028">
    <property type="entry name" value="TPR"/>
    <property type="match status" value="4"/>
</dbReference>
<dbReference type="GO" id="GO:0045814">
    <property type="term" value="P:negative regulation of gene expression, epigenetic"/>
    <property type="evidence" value="ECO:0007669"/>
    <property type="project" value="TreeGrafter"/>
</dbReference>
<dbReference type="PROSITE" id="PS50293">
    <property type="entry name" value="TPR_REGION"/>
    <property type="match status" value="1"/>
</dbReference>
<dbReference type="Gene3D" id="6.10.140.2220">
    <property type="match status" value="2"/>
</dbReference>
<dbReference type="CDD" id="cd20071">
    <property type="entry name" value="SET_SMYD"/>
    <property type="match status" value="1"/>
</dbReference>
<dbReference type="InterPro" id="IPR002893">
    <property type="entry name" value="Znf_MYND"/>
</dbReference>
<gene>
    <name evidence="1" type="ORF">OFUS_LOCUS6990</name>
</gene>
<dbReference type="InterPro" id="IPR001214">
    <property type="entry name" value="SET_dom"/>
</dbReference>
<protein>
    <submittedName>
        <fullName evidence="1">Uncharacterized protein</fullName>
    </submittedName>
</protein>
<dbReference type="GO" id="GO:0042799">
    <property type="term" value="F:histone H4K20 methyltransferase activity"/>
    <property type="evidence" value="ECO:0007669"/>
    <property type="project" value="TreeGrafter"/>
</dbReference>
<accession>A0A8J1UNX4</accession>
<dbReference type="Proteomes" id="UP000749559">
    <property type="component" value="Unassembled WGS sequence"/>
</dbReference>
<dbReference type="PROSITE" id="PS50280">
    <property type="entry name" value="SET"/>
    <property type="match status" value="1"/>
</dbReference>
<dbReference type="Gene3D" id="2.170.270.10">
    <property type="entry name" value="SET domain"/>
    <property type="match status" value="1"/>
</dbReference>
<name>A0A8J1UNX4_OWEFU</name>
<dbReference type="PANTHER" id="PTHR46402:SF2">
    <property type="entry name" value="HISTONE-LYSINE N-TRIMETHYLTRANSFERASE SMYD5"/>
    <property type="match status" value="1"/>
</dbReference>
<dbReference type="Pfam" id="PF13176">
    <property type="entry name" value="TPR_7"/>
    <property type="match status" value="1"/>
</dbReference>
<reference evidence="1" key="1">
    <citation type="submission" date="2022-03" db="EMBL/GenBank/DDBJ databases">
        <authorList>
            <person name="Martin C."/>
        </authorList>
    </citation>
    <scope>NUCLEOTIDE SEQUENCE</scope>
</reference>
<dbReference type="PROSITE" id="PS50005">
    <property type="entry name" value="TPR"/>
    <property type="match status" value="2"/>
</dbReference>
<dbReference type="SUPFAM" id="SSF82199">
    <property type="entry name" value="SET domain"/>
    <property type="match status" value="1"/>
</dbReference>
<dbReference type="InterPro" id="IPR011990">
    <property type="entry name" value="TPR-like_helical_dom_sf"/>
</dbReference>
<dbReference type="PROSITE" id="PS50865">
    <property type="entry name" value="ZF_MYND_2"/>
    <property type="match status" value="2"/>
</dbReference>
<dbReference type="EMBL" id="CAIIXF020000003">
    <property type="protein sequence ID" value="CAH1780281.1"/>
    <property type="molecule type" value="Genomic_DNA"/>
</dbReference>
<dbReference type="Pfam" id="PF01753">
    <property type="entry name" value="zf-MYND"/>
    <property type="match status" value="2"/>
</dbReference>
<keyword evidence="2" id="KW-1185">Reference proteome</keyword>
<dbReference type="Pfam" id="PF00856">
    <property type="entry name" value="SET"/>
    <property type="match status" value="1"/>
</dbReference>
<dbReference type="SMART" id="SM00317">
    <property type="entry name" value="SET"/>
    <property type="match status" value="1"/>
</dbReference>
<dbReference type="OrthoDB" id="438641at2759"/>
<comment type="caution">
    <text evidence="1">The sequence shown here is derived from an EMBL/GenBank/DDBJ whole genome shotgun (WGS) entry which is preliminary data.</text>
</comment>
<evidence type="ECO:0000313" key="1">
    <source>
        <dbReference type="EMBL" id="CAH1780281.1"/>
    </source>
</evidence>
<dbReference type="AlphaFoldDB" id="A0A8J1UNX4"/>
<dbReference type="Gene3D" id="1.25.40.10">
    <property type="entry name" value="Tetratricopeptide repeat domain"/>
    <property type="match status" value="2"/>
</dbReference>